<evidence type="ECO:0000313" key="7">
    <source>
        <dbReference type="Proteomes" id="UP000298154"/>
    </source>
</evidence>
<evidence type="ECO:0000259" key="5">
    <source>
        <dbReference type="Pfam" id="PF22725"/>
    </source>
</evidence>
<evidence type="ECO:0000259" key="4">
    <source>
        <dbReference type="Pfam" id="PF01408"/>
    </source>
</evidence>
<dbReference type="Pfam" id="PF22725">
    <property type="entry name" value="GFO_IDH_MocA_C3"/>
    <property type="match status" value="1"/>
</dbReference>
<dbReference type="SUPFAM" id="SSF55347">
    <property type="entry name" value="Glyceraldehyde-3-phosphate dehydrogenase-like, C-terminal domain"/>
    <property type="match status" value="1"/>
</dbReference>
<evidence type="ECO:0000256" key="2">
    <source>
        <dbReference type="ARBA" id="ARBA00023002"/>
    </source>
</evidence>
<dbReference type="PANTHER" id="PTHR43708">
    <property type="entry name" value="CONSERVED EXPRESSED OXIDOREDUCTASE (EUROFUNG)"/>
    <property type="match status" value="1"/>
</dbReference>
<dbReference type="OrthoDB" id="256869at2"/>
<dbReference type="InterPro" id="IPR000683">
    <property type="entry name" value="Gfo/Idh/MocA-like_OxRdtase_N"/>
</dbReference>
<dbReference type="GO" id="GO:0000166">
    <property type="term" value="F:nucleotide binding"/>
    <property type="evidence" value="ECO:0007669"/>
    <property type="project" value="InterPro"/>
</dbReference>
<dbReference type="GO" id="GO:0016491">
    <property type="term" value="F:oxidoreductase activity"/>
    <property type="evidence" value="ECO:0007669"/>
    <property type="project" value="UniProtKB-KW"/>
</dbReference>
<dbReference type="Pfam" id="PF01408">
    <property type="entry name" value="GFO_IDH_MocA"/>
    <property type="match status" value="1"/>
</dbReference>
<keyword evidence="2" id="KW-0560">Oxidoreductase</keyword>
<dbReference type="PANTHER" id="PTHR43708:SF5">
    <property type="entry name" value="CONSERVED EXPRESSED OXIDOREDUCTASE (EUROFUNG)-RELATED"/>
    <property type="match status" value="1"/>
</dbReference>
<evidence type="ECO:0000256" key="3">
    <source>
        <dbReference type="ARBA" id="ARBA00023027"/>
    </source>
</evidence>
<dbReference type="InterPro" id="IPR051317">
    <property type="entry name" value="Gfo/Idh/MocA_oxidoreduct"/>
</dbReference>
<dbReference type="EMBL" id="SOHK01000021">
    <property type="protein sequence ID" value="TFD63539.1"/>
    <property type="molecule type" value="Genomic_DNA"/>
</dbReference>
<comment type="similarity">
    <text evidence="1">Belongs to the Gfo/Idh/MocA family.</text>
</comment>
<accession>A0A4V3IT40</accession>
<keyword evidence="7" id="KW-1185">Reference proteome</keyword>
<reference evidence="6 7" key="1">
    <citation type="submission" date="2019-03" db="EMBL/GenBank/DDBJ databases">
        <title>Genomics of glacier-inhabiting Cryobacterium strains.</title>
        <authorList>
            <person name="Liu Q."/>
            <person name="Xin Y.-H."/>
        </authorList>
    </citation>
    <scope>NUCLEOTIDE SEQUENCE [LARGE SCALE GENOMIC DNA]</scope>
    <source>
        <strain evidence="6 7">Sr36</strain>
    </source>
</reference>
<dbReference type="AlphaFoldDB" id="A0A4V3IT40"/>
<protein>
    <submittedName>
        <fullName evidence="6">Oxidoreductase</fullName>
    </submittedName>
</protein>
<name>A0A4V3IT40_9MICO</name>
<proteinExistence type="inferred from homology"/>
<dbReference type="SUPFAM" id="SSF51735">
    <property type="entry name" value="NAD(P)-binding Rossmann-fold domains"/>
    <property type="match status" value="1"/>
</dbReference>
<organism evidence="6 7">
    <name type="scientific">Cryobacterium ruanii</name>
    <dbReference type="NCBI Taxonomy" id="1259197"/>
    <lineage>
        <taxon>Bacteria</taxon>
        <taxon>Bacillati</taxon>
        <taxon>Actinomycetota</taxon>
        <taxon>Actinomycetes</taxon>
        <taxon>Micrococcales</taxon>
        <taxon>Microbacteriaceae</taxon>
        <taxon>Cryobacterium</taxon>
    </lineage>
</organism>
<dbReference type="InterPro" id="IPR055170">
    <property type="entry name" value="GFO_IDH_MocA-like_dom"/>
</dbReference>
<dbReference type="Gene3D" id="3.40.50.720">
    <property type="entry name" value="NAD(P)-binding Rossmann-like Domain"/>
    <property type="match status" value="1"/>
</dbReference>
<feature type="domain" description="Gfo/Idh/MocA-like oxidoreductase N-terminal" evidence="4">
    <location>
        <begin position="13"/>
        <end position="132"/>
    </location>
</feature>
<dbReference type="Gene3D" id="3.30.360.10">
    <property type="entry name" value="Dihydrodipicolinate Reductase, domain 2"/>
    <property type="match status" value="1"/>
</dbReference>
<evidence type="ECO:0000313" key="6">
    <source>
        <dbReference type="EMBL" id="TFD63539.1"/>
    </source>
</evidence>
<dbReference type="InterPro" id="IPR036291">
    <property type="entry name" value="NAD(P)-bd_dom_sf"/>
</dbReference>
<gene>
    <name evidence="6" type="ORF">E3T47_13790</name>
</gene>
<dbReference type="Proteomes" id="UP000298154">
    <property type="component" value="Unassembled WGS sequence"/>
</dbReference>
<feature type="domain" description="GFO/IDH/MocA-like oxidoreductase" evidence="5">
    <location>
        <begin position="142"/>
        <end position="262"/>
    </location>
</feature>
<keyword evidence="3" id="KW-0520">NAD</keyword>
<evidence type="ECO:0000256" key="1">
    <source>
        <dbReference type="ARBA" id="ARBA00010928"/>
    </source>
</evidence>
<sequence length="358" mass="37995">MANNIQTPPGTPIRTAIVGYGLSGRIFHAPFLEAHPEFTVSAIVTADGTRRARATAEHPDAHIYRSFENLEEHPGSFDLIVIAGPPDTHLDLALRSLALGAAVVVDKPFASSVGDAETLITAAAHAGRPLMVFQNRRWDGDFLTLRSLIESGRLGRVFHFESSFEHWAPEVTSGWKDQLPASSAGGVTYDLGSHLVDQALVLFGPAVSVTSRLRTVRDGGGNDDHAEIHLEHESGTVSRLFMSRVSHAQGPRFRALGTTGSFISFGLDPQEPALADGASPTDPGFGTVAPEFYGTLTENTPSGPVTSQVPTETGNYAEFYRRAAAAVRGEGPEPIAPTEALAVIALIEQATHSSGGES</sequence>
<dbReference type="RefSeq" id="WP_134556632.1">
    <property type="nucleotide sequence ID" value="NZ_SOHK01000021.1"/>
</dbReference>
<comment type="caution">
    <text evidence="6">The sequence shown here is derived from an EMBL/GenBank/DDBJ whole genome shotgun (WGS) entry which is preliminary data.</text>
</comment>